<organism evidence="3 4">
    <name type="scientific">Altererythrobacter xiamenensis</name>
    <dbReference type="NCBI Taxonomy" id="1316679"/>
    <lineage>
        <taxon>Bacteria</taxon>
        <taxon>Pseudomonadati</taxon>
        <taxon>Pseudomonadota</taxon>
        <taxon>Alphaproteobacteria</taxon>
        <taxon>Sphingomonadales</taxon>
        <taxon>Erythrobacteraceae</taxon>
        <taxon>Altererythrobacter</taxon>
    </lineage>
</organism>
<evidence type="ECO:0000313" key="4">
    <source>
        <dbReference type="Proteomes" id="UP000194420"/>
    </source>
</evidence>
<dbReference type="PANTHER" id="PTHR24321">
    <property type="entry name" value="DEHYDROGENASES, SHORT CHAIN"/>
    <property type="match status" value="1"/>
</dbReference>
<keyword evidence="2" id="KW-0560">Oxidoreductase</keyword>
<accession>A0A1Y6F9V1</accession>
<reference evidence="4" key="1">
    <citation type="submission" date="2017-04" db="EMBL/GenBank/DDBJ databases">
        <authorList>
            <person name="Varghese N."/>
            <person name="Submissions S."/>
        </authorList>
    </citation>
    <scope>NUCLEOTIDE SEQUENCE [LARGE SCALE GENOMIC DNA]</scope>
</reference>
<comment type="similarity">
    <text evidence="1">Belongs to the short-chain dehydrogenases/reductases (SDR) family.</text>
</comment>
<evidence type="ECO:0000256" key="1">
    <source>
        <dbReference type="ARBA" id="ARBA00006484"/>
    </source>
</evidence>
<dbReference type="CDD" id="cd05233">
    <property type="entry name" value="SDR_c"/>
    <property type="match status" value="1"/>
</dbReference>
<name>A0A1Y6F9V1_9SPHN</name>
<dbReference type="FunFam" id="3.40.50.720:FF:000084">
    <property type="entry name" value="Short-chain dehydrogenase reductase"/>
    <property type="match status" value="1"/>
</dbReference>
<gene>
    <name evidence="3" type="ORF">SAMN06297468_1393</name>
</gene>
<dbReference type="PANTHER" id="PTHR24321:SF15">
    <property type="entry name" value="OXIDOREDUCTASE UCPA"/>
    <property type="match status" value="1"/>
</dbReference>
<protein>
    <submittedName>
        <fullName evidence="3">NAD(P)-dependent dehydrogenase, short-chain alcohol dehydrogenase family</fullName>
    </submittedName>
</protein>
<keyword evidence="4" id="KW-1185">Reference proteome</keyword>
<dbReference type="PRINTS" id="PR00081">
    <property type="entry name" value="GDHRDH"/>
</dbReference>
<dbReference type="EMBL" id="FXWG01000002">
    <property type="protein sequence ID" value="SMQ69163.1"/>
    <property type="molecule type" value="Genomic_DNA"/>
</dbReference>
<dbReference type="AlphaFoldDB" id="A0A1Y6F9V1"/>
<dbReference type="Gene3D" id="3.40.50.720">
    <property type="entry name" value="NAD(P)-binding Rossmann-like Domain"/>
    <property type="match status" value="1"/>
</dbReference>
<evidence type="ECO:0000313" key="3">
    <source>
        <dbReference type="EMBL" id="SMQ69163.1"/>
    </source>
</evidence>
<evidence type="ECO:0000256" key="2">
    <source>
        <dbReference type="ARBA" id="ARBA00023002"/>
    </source>
</evidence>
<dbReference type="InterPro" id="IPR002347">
    <property type="entry name" value="SDR_fam"/>
</dbReference>
<dbReference type="InterPro" id="IPR036291">
    <property type="entry name" value="NAD(P)-bd_dom_sf"/>
</dbReference>
<dbReference type="Proteomes" id="UP000194420">
    <property type="component" value="Unassembled WGS sequence"/>
</dbReference>
<dbReference type="SUPFAM" id="SSF51735">
    <property type="entry name" value="NAD(P)-binding Rossmann-fold domains"/>
    <property type="match status" value="1"/>
</dbReference>
<proteinExistence type="inferred from homology"/>
<dbReference type="RefSeq" id="WP_200810306.1">
    <property type="nucleotide sequence ID" value="NZ_FXWG01000002.1"/>
</dbReference>
<sequence length="271" mass="28548">MGLMEGKTAVVLGAASKDNMGQTIARLFAREGATVLVSGRHEEPLAALADEIGGHYALCDITKRADVQSLARTAAEKMGRVDAAINCSGWGLLASMLDTTEEQLDQITDLQFKGVHHFLQAFVQVMKDQDPQGGSLISLSSATTKALINNHAAYIGTKTGSEALIRCVANDFGQYGIKANTVSPAFTESPMTSDAFGTPGLVDAFLPKYPLGRLNTSEDVAEACLWLCSDRAFVTGQNIQPNGGVTLRGNPQAVDIEAAVGAAMAKAEQES</sequence>
<dbReference type="GO" id="GO:0016491">
    <property type="term" value="F:oxidoreductase activity"/>
    <property type="evidence" value="ECO:0007669"/>
    <property type="project" value="UniProtKB-KW"/>
</dbReference>
<dbReference type="Pfam" id="PF13561">
    <property type="entry name" value="adh_short_C2"/>
    <property type="match status" value="1"/>
</dbReference>